<comment type="caution">
    <text evidence="1">The sequence shown here is derived from an EMBL/GenBank/DDBJ whole genome shotgun (WGS) entry which is preliminary data.</text>
</comment>
<dbReference type="RefSeq" id="WP_254266914.1">
    <property type="nucleotide sequence ID" value="NZ_CP100400.1"/>
</dbReference>
<reference evidence="1 2" key="1">
    <citation type="journal article" date="2019" name="Int. J. Syst. Evol. Microbiol.">
        <title>The Global Catalogue of Microorganisms (GCM) 10K type strain sequencing project: providing services to taxonomists for standard genome sequencing and annotation.</title>
        <authorList>
            <consortium name="The Broad Institute Genomics Platform"/>
            <consortium name="The Broad Institute Genome Sequencing Center for Infectious Disease"/>
            <person name="Wu L."/>
            <person name="Ma J."/>
        </authorList>
    </citation>
    <scope>NUCLEOTIDE SEQUENCE [LARGE SCALE GENOMIC DNA]</scope>
    <source>
        <strain evidence="1 2">XZYJ18</strain>
    </source>
</reference>
<dbReference type="GeneID" id="73045320"/>
<evidence type="ECO:0000313" key="1">
    <source>
        <dbReference type="EMBL" id="MFC4823999.1"/>
    </source>
</evidence>
<gene>
    <name evidence="1" type="ORF">ACFO9K_06970</name>
</gene>
<protein>
    <recommendedName>
        <fullName evidence="3">Small CPxCG-related zinc finger protein</fullName>
    </recommendedName>
</protein>
<organism evidence="1 2">
    <name type="scientific">Halorussus aquaticus</name>
    <dbReference type="NCBI Taxonomy" id="2953748"/>
    <lineage>
        <taxon>Archaea</taxon>
        <taxon>Methanobacteriati</taxon>
        <taxon>Methanobacteriota</taxon>
        <taxon>Stenosarchaea group</taxon>
        <taxon>Halobacteria</taxon>
        <taxon>Halobacteriales</taxon>
        <taxon>Haladaptataceae</taxon>
        <taxon>Halorussus</taxon>
    </lineage>
</organism>
<dbReference type="EMBL" id="JBHSHT010000001">
    <property type="protein sequence ID" value="MFC4823999.1"/>
    <property type="molecule type" value="Genomic_DNA"/>
</dbReference>
<dbReference type="Proteomes" id="UP001595945">
    <property type="component" value="Unassembled WGS sequence"/>
</dbReference>
<proteinExistence type="predicted"/>
<evidence type="ECO:0000313" key="2">
    <source>
        <dbReference type="Proteomes" id="UP001595945"/>
    </source>
</evidence>
<sequence>MSNIETSIGCPNCDGRAVEVATDGGEPDPAFRDDDRLTGTTVDCSNCGDEFEVYYY</sequence>
<name>A0ABD5Q1R7_9EURY</name>
<accession>A0ABD5Q1R7</accession>
<keyword evidence="2" id="KW-1185">Reference proteome</keyword>
<evidence type="ECO:0008006" key="3">
    <source>
        <dbReference type="Google" id="ProtNLM"/>
    </source>
</evidence>
<dbReference type="AlphaFoldDB" id="A0ABD5Q1R7"/>